<dbReference type="RefSeq" id="WP_136826904.1">
    <property type="nucleotide sequence ID" value="NZ_SWBP01000004.1"/>
</dbReference>
<gene>
    <name evidence="1" type="ORF">FA046_12760</name>
</gene>
<dbReference type="EMBL" id="SWBP01000004">
    <property type="protein sequence ID" value="TKB96939.1"/>
    <property type="molecule type" value="Genomic_DNA"/>
</dbReference>
<accession>A0A4U1BVS9</accession>
<dbReference type="AlphaFoldDB" id="A0A4U1BVS9"/>
<keyword evidence="2" id="KW-1185">Reference proteome</keyword>
<sequence>MKFNFSIHNLAAHSRGGLLLFSQVSIVLIALKHAYAGFFSEKVTKCHRYLPAGAISYKGSA</sequence>
<protein>
    <submittedName>
        <fullName evidence="1">Uncharacterized protein</fullName>
    </submittedName>
</protein>
<evidence type="ECO:0000313" key="2">
    <source>
        <dbReference type="Proteomes" id="UP000308181"/>
    </source>
</evidence>
<evidence type="ECO:0000313" key="1">
    <source>
        <dbReference type="EMBL" id="TKB96939.1"/>
    </source>
</evidence>
<name>A0A4U1BVS9_9SPHI</name>
<proteinExistence type="predicted"/>
<dbReference type="Proteomes" id="UP000308181">
    <property type="component" value="Unassembled WGS sequence"/>
</dbReference>
<reference evidence="1 2" key="1">
    <citation type="submission" date="2019-04" db="EMBL/GenBank/DDBJ databases">
        <title>Pedobacter sp. AR-3-17 sp. nov., isolated from Arctic soil.</title>
        <authorList>
            <person name="Dahal R.H."/>
            <person name="Kim D.-U."/>
        </authorList>
    </citation>
    <scope>NUCLEOTIDE SEQUENCE [LARGE SCALE GENOMIC DNA]</scope>
    <source>
        <strain evidence="1 2">AR-3-17</strain>
    </source>
</reference>
<organism evidence="1 2">
    <name type="scientific">Pedobacter cryophilus</name>
    <dbReference type="NCBI Taxonomy" id="2571271"/>
    <lineage>
        <taxon>Bacteria</taxon>
        <taxon>Pseudomonadati</taxon>
        <taxon>Bacteroidota</taxon>
        <taxon>Sphingobacteriia</taxon>
        <taxon>Sphingobacteriales</taxon>
        <taxon>Sphingobacteriaceae</taxon>
        <taxon>Pedobacter</taxon>
    </lineage>
</organism>
<comment type="caution">
    <text evidence="1">The sequence shown here is derived from an EMBL/GenBank/DDBJ whole genome shotgun (WGS) entry which is preliminary data.</text>
</comment>